<comment type="caution">
    <text evidence="1">The sequence shown here is derived from an EMBL/GenBank/DDBJ whole genome shotgun (WGS) entry which is preliminary data.</text>
</comment>
<sequence>MKMLLASNIRYRELFEEVMPDDVETILKGIPSEKTVIPHLCYINFLLYVLGNEADQIKMLDMLLKNLKIKKPIIERLLSYATNYKNGSRIIPKVFSQITTFRFITYELNNERKVESESLPELWDLIILKAYVWFDLQTANDIAPTMNAKLPEQYKEIAFQWSAWPILIRQYEFFYRTDDAYKFIKILLTFRYLMSTELVLYVDNYIIKKGFSSFEDLVYSYMDLQRWMTRVNKHMPFIKSDHHEPILDLLSLDKDKFRVDVSKQKDVIHIREKPLYNTNSKS</sequence>
<dbReference type="RefSeq" id="WP_186737778.1">
    <property type="nucleotide sequence ID" value="NZ_VFIA01000013.1"/>
</dbReference>
<reference evidence="1 2" key="1">
    <citation type="submission" date="2019-06" db="EMBL/GenBank/DDBJ databases">
        <title>Spirosoma utsteinense sp. nov. isolated from Antarctic ice-free soils.</title>
        <authorList>
            <person name="Tahon G."/>
        </authorList>
    </citation>
    <scope>NUCLEOTIDE SEQUENCE [LARGE SCALE GENOMIC DNA]</scope>
    <source>
        <strain evidence="1 2">LMG 31447</strain>
    </source>
</reference>
<evidence type="ECO:0000313" key="1">
    <source>
        <dbReference type="EMBL" id="MBC3791978.1"/>
    </source>
</evidence>
<organism evidence="1 2">
    <name type="scientific">Spirosoma utsteinense</name>
    <dbReference type="NCBI Taxonomy" id="2585773"/>
    <lineage>
        <taxon>Bacteria</taxon>
        <taxon>Pseudomonadati</taxon>
        <taxon>Bacteroidota</taxon>
        <taxon>Cytophagia</taxon>
        <taxon>Cytophagales</taxon>
        <taxon>Cytophagaceae</taxon>
        <taxon>Spirosoma</taxon>
    </lineage>
</organism>
<accession>A0ABR6W5V9</accession>
<dbReference type="Proteomes" id="UP000700732">
    <property type="component" value="Unassembled WGS sequence"/>
</dbReference>
<protein>
    <submittedName>
        <fullName evidence="1">Uncharacterized protein</fullName>
    </submittedName>
</protein>
<evidence type="ECO:0000313" key="2">
    <source>
        <dbReference type="Proteomes" id="UP000700732"/>
    </source>
</evidence>
<dbReference type="EMBL" id="VFIA01000013">
    <property type="protein sequence ID" value="MBC3791978.1"/>
    <property type="molecule type" value="Genomic_DNA"/>
</dbReference>
<gene>
    <name evidence="1" type="ORF">FH603_2487</name>
</gene>
<keyword evidence="2" id="KW-1185">Reference proteome</keyword>
<name>A0ABR6W5V9_9BACT</name>
<proteinExistence type="predicted"/>